<keyword evidence="3" id="KW-1185">Reference proteome</keyword>
<comment type="caution">
    <text evidence="2">The sequence shown here is derived from an EMBL/GenBank/DDBJ whole genome shotgun (WGS) entry which is preliminary data.</text>
</comment>
<sequence>MNIFAKNESYQNVDMDQLLNQVNENETSSELLDIFNASDTDEHKQSLIPKENEKLKVIKKTDDPPEGDPKDTG</sequence>
<name>A0ABW5MUR4_9FLAO</name>
<evidence type="ECO:0000313" key="2">
    <source>
        <dbReference type="EMBL" id="MFD2586113.1"/>
    </source>
</evidence>
<reference evidence="3" key="1">
    <citation type="journal article" date="2019" name="Int. J. Syst. Evol. Microbiol.">
        <title>The Global Catalogue of Microorganisms (GCM) 10K type strain sequencing project: providing services to taxonomists for standard genome sequencing and annotation.</title>
        <authorList>
            <consortium name="The Broad Institute Genomics Platform"/>
            <consortium name="The Broad Institute Genome Sequencing Center for Infectious Disease"/>
            <person name="Wu L."/>
            <person name="Ma J."/>
        </authorList>
    </citation>
    <scope>NUCLEOTIDE SEQUENCE [LARGE SCALE GENOMIC DNA]</scope>
    <source>
        <strain evidence="3">KCTC 52368</strain>
    </source>
</reference>
<protein>
    <submittedName>
        <fullName evidence="2">Uncharacterized protein</fullName>
    </submittedName>
</protein>
<evidence type="ECO:0000313" key="3">
    <source>
        <dbReference type="Proteomes" id="UP001597526"/>
    </source>
</evidence>
<dbReference type="RefSeq" id="WP_377765822.1">
    <property type="nucleotide sequence ID" value="NZ_JBHULB010000007.1"/>
</dbReference>
<organism evidence="2 3">
    <name type="scientific">Croceitalea marina</name>
    <dbReference type="NCBI Taxonomy" id="1775166"/>
    <lineage>
        <taxon>Bacteria</taxon>
        <taxon>Pseudomonadati</taxon>
        <taxon>Bacteroidota</taxon>
        <taxon>Flavobacteriia</taxon>
        <taxon>Flavobacteriales</taxon>
        <taxon>Flavobacteriaceae</taxon>
        <taxon>Croceitalea</taxon>
    </lineage>
</organism>
<accession>A0ABW5MUR4</accession>
<gene>
    <name evidence="2" type="ORF">ACFSQJ_04180</name>
</gene>
<feature type="compositionally biased region" description="Basic and acidic residues" evidence="1">
    <location>
        <begin position="40"/>
        <end position="73"/>
    </location>
</feature>
<dbReference type="EMBL" id="JBHULB010000007">
    <property type="protein sequence ID" value="MFD2586113.1"/>
    <property type="molecule type" value="Genomic_DNA"/>
</dbReference>
<feature type="region of interest" description="Disordered" evidence="1">
    <location>
        <begin position="39"/>
        <end position="73"/>
    </location>
</feature>
<proteinExistence type="predicted"/>
<dbReference type="Proteomes" id="UP001597526">
    <property type="component" value="Unassembled WGS sequence"/>
</dbReference>
<evidence type="ECO:0000256" key="1">
    <source>
        <dbReference type="SAM" id="MobiDB-lite"/>
    </source>
</evidence>